<protein>
    <submittedName>
        <fullName evidence="1">Uncharacterized protein</fullName>
    </submittedName>
</protein>
<organism evidence="1 2">
    <name type="scientific">Mycena maculata</name>
    <dbReference type="NCBI Taxonomy" id="230809"/>
    <lineage>
        <taxon>Eukaryota</taxon>
        <taxon>Fungi</taxon>
        <taxon>Dikarya</taxon>
        <taxon>Basidiomycota</taxon>
        <taxon>Agaricomycotina</taxon>
        <taxon>Agaricomycetes</taxon>
        <taxon>Agaricomycetidae</taxon>
        <taxon>Agaricales</taxon>
        <taxon>Marasmiineae</taxon>
        <taxon>Mycenaceae</taxon>
        <taxon>Mycena</taxon>
    </lineage>
</organism>
<proteinExistence type="predicted"/>
<comment type="caution">
    <text evidence="1">The sequence shown here is derived from an EMBL/GenBank/DDBJ whole genome shotgun (WGS) entry which is preliminary data.</text>
</comment>
<dbReference type="AlphaFoldDB" id="A0AAD7N2D7"/>
<reference evidence="1" key="1">
    <citation type="submission" date="2023-03" db="EMBL/GenBank/DDBJ databases">
        <title>Massive genome expansion in bonnet fungi (Mycena s.s.) driven by repeated elements and novel gene families across ecological guilds.</title>
        <authorList>
            <consortium name="Lawrence Berkeley National Laboratory"/>
            <person name="Harder C.B."/>
            <person name="Miyauchi S."/>
            <person name="Viragh M."/>
            <person name="Kuo A."/>
            <person name="Thoen E."/>
            <person name="Andreopoulos B."/>
            <person name="Lu D."/>
            <person name="Skrede I."/>
            <person name="Drula E."/>
            <person name="Henrissat B."/>
            <person name="Morin E."/>
            <person name="Kohler A."/>
            <person name="Barry K."/>
            <person name="LaButti K."/>
            <person name="Morin E."/>
            <person name="Salamov A."/>
            <person name="Lipzen A."/>
            <person name="Mereny Z."/>
            <person name="Hegedus B."/>
            <person name="Baldrian P."/>
            <person name="Stursova M."/>
            <person name="Weitz H."/>
            <person name="Taylor A."/>
            <person name="Grigoriev I.V."/>
            <person name="Nagy L.G."/>
            <person name="Martin F."/>
            <person name="Kauserud H."/>
        </authorList>
    </citation>
    <scope>NUCLEOTIDE SEQUENCE</scope>
    <source>
        <strain evidence="1">CBHHK188m</strain>
    </source>
</reference>
<dbReference type="Proteomes" id="UP001215280">
    <property type="component" value="Unassembled WGS sequence"/>
</dbReference>
<gene>
    <name evidence="1" type="ORF">DFH07DRAFT_943292</name>
</gene>
<evidence type="ECO:0000313" key="2">
    <source>
        <dbReference type="Proteomes" id="UP001215280"/>
    </source>
</evidence>
<name>A0AAD7N2D7_9AGAR</name>
<sequence>MALAVGTISSSRRKPSLIKRVTNALAVKSLTLRKGTQPNPQIVNLPMHEYIARGWDERLHAWRMPIYPTLTSSLHEALKGPGIAAWQLDVGDFAAEDAPKGKGKGKSRSMMYQLVVANEAVHIGRATETPGPGETQPVDEPQVQKNLEGPATLAGTSLTSGLTAASASLDTHDGATGIPVLLNTSGDDDAKIINPLDELPAQVVL</sequence>
<evidence type="ECO:0000313" key="1">
    <source>
        <dbReference type="EMBL" id="KAJ7742734.1"/>
    </source>
</evidence>
<keyword evidence="2" id="KW-1185">Reference proteome</keyword>
<accession>A0AAD7N2D7</accession>
<dbReference type="EMBL" id="JARJLG010000116">
    <property type="protein sequence ID" value="KAJ7742734.1"/>
    <property type="molecule type" value="Genomic_DNA"/>
</dbReference>